<proteinExistence type="predicted"/>
<accession>A0ABR2FQ43</accession>
<sequence length="144" mass="15555">MASDGVEEYVVGLAGQAVPPTKRSTGKVGKIVITQEMNSQGEVTSTDFVALGCGVVSLTFPFPLSLDLAPVNCLHAVVVCMQMLDINKGGKRLLLLFSMHLKVSSTMIRPTLIFRPMMIECNNSIRSYDTVSSCDVGIKLAFKK</sequence>
<keyword evidence="2" id="KW-1185">Reference proteome</keyword>
<evidence type="ECO:0000313" key="1">
    <source>
        <dbReference type="EMBL" id="KAK8584129.1"/>
    </source>
</evidence>
<protein>
    <submittedName>
        <fullName evidence="1">Uncharacterized protein</fullName>
    </submittedName>
</protein>
<evidence type="ECO:0000313" key="2">
    <source>
        <dbReference type="Proteomes" id="UP001472677"/>
    </source>
</evidence>
<gene>
    <name evidence="1" type="ORF">V6N12_068378</name>
</gene>
<organism evidence="1 2">
    <name type="scientific">Hibiscus sabdariffa</name>
    <name type="common">roselle</name>
    <dbReference type="NCBI Taxonomy" id="183260"/>
    <lineage>
        <taxon>Eukaryota</taxon>
        <taxon>Viridiplantae</taxon>
        <taxon>Streptophyta</taxon>
        <taxon>Embryophyta</taxon>
        <taxon>Tracheophyta</taxon>
        <taxon>Spermatophyta</taxon>
        <taxon>Magnoliopsida</taxon>
        <taxon>eudicotyledons</taxon>
        <taxon>Gunneridae</taxon>
        <taxon>Pentapetalae</taxon>
        <taxon>rosids</taxon>
        <taxon>malvids</taxon>
        <taxon>Malvales</taxon>
        <taxon>Malvaceae</taxon>
        <taxon>Malvoideae</taxon>
        <taxon>Hibiscus</taxon>
    </lineage>
</organism>
<comment type="caution">
    <text evidence="1">The sequence shown here is derived from an EMBL/GenBank/DDBJ whole genome shotgun (WGS) entry which is preliminary data.</text>
</comment>
<name>A0ABR2FQ43_9ROSI</name>
<reference evidence="1 2" key="1">
    <citation type="journal article" date="2024" name="G3 (Bethesda)">
        <title>Genome assembly of Hibiscus sabdariffa L. provides insights into metabolisms of medicinal natural products.</title>
        <authorList>
            <person name="Kim T."/>
        </authorList>
    </citation>
    <scope>NUCLEOTIDE SEQUENCE [LARGE SCALE GENOMIC DNA]</scope>
    <source>
        <strain evidence="1">TK-2024</strain>
        <tissue evidence="1">Old leaves</tissue>
    </source>
</reference>
<dbReference type="Proteomes" id="UP001472677">
    <property type="component" value="Unassembled WGS sequence"/>
</dbReference>
<dbReference type="EMBL" id="JBBPBM010000005">
    <property type="protein sequence ID" value="KAK8584129.1"/>
    <property type="molecule type" value="Genomic_DNA"/>
</dbReference>